<organism evidence="5 6">
    <name type="scientific">Colwellia echini</name>
    <dbReference type="NCBI Taxonomy" id="1982103"/>
    <lineage>
        <taxon>Bacteria</taxon>
        <taxon>Pseudomonadati</taxon>
        <taxon>Pseudomonadota</taxon>
        <taxon>Gammaproteobacteria</taxon>
        <taxon>Alteromonadales</taxon>
        <taxon>Colwelliaceae</taxon>
        <taxon>Colwellia</taxon>
    </lineage>
</organism>
<dbReference type="PROSITE" id="PS50887">
    <property type="entry name" value="GGDEF"/>
    <property type="match status" value="1"/>
</dbReference>
<evidence type="ECO:0000259" key="3">
    <source>
        <dbReference type="PROSITE" id="PS50883"/>
    </source>
</evidence>
<dbReference type="InterPro" id="IPR001633">
    <property type="entry name" value="EAL_dom"/>
</dbReference>
<dbReference type="SUPFAM" id="SSF141868">
    <property type="entry name" value="EAL domain-like"/>
    <property type="match status" value="1"/>
</dbReference>
<dbReference type="InterPro" id="IPR052155">
    <property type="entry name" value="Biofilm_reg_signaling"/>
</dbReference>
<dbReference type="CDD" id="cd12913">
    <property type="entry name" value="PDC1_MCP_like"/>
    <property type="match status" value="1"/>
</dbReference>
<evidence type="ECO:0000256" key="1">
    <source>
        <dbReference type="SAM" id="Coils"/>
    </source>
</evidence>
<feature type="domain" description="EAL" evidence="3">
    <location>
        <begin position="650"/>
        <end position="904"/>
    </location>
</feature>
<dbReference type="Gene3D" id="3.20.20.450">
    <property type="entry name" value="EAL domain"/>
    <property type="match status" value="1"/>
</dbReference>
<dbReference type="PANTHER" id="PTHR44757">
    <property type="entry name" value="DIGUANYLATE CYCLASE DGCP"/>
    <property type="match status" value="1"/>
</dbReference>
<feature type="transmembrane region" description="Helical" evidence="2">
    <location>
        <begin position="379"/>
        <end position="401"/>
    </location>
</feature>
<dbReference type="InterPro" id="IPR000160">
    <property type="entry name" value="GGDEF_dom"/>
</dbReference>
<dbReference type="Pfam" id="PF00563">
    <property type="entry name" value="EAL"/>
    <property type="match status" value="1"/>
</dbReference>
<dbReference type="InterPro" id="IPR035919">
    <property type="entry name" value="EAL_sf"/>
</dbReference>
<dbReference type="SMART" id="SM00267">
    <property type="entry name" value="GGDEF"/>
    <property type="match status" value="1"/>
</dbReference>
<dbReference type="CDD" id="cd01949">
    <property type="entry name" value="GGDEF"/>
    <property type="match status" value="1"/>
</dbReference>
<dbReference type="PANTHER" id="PTHR44757:SF2">
    <property type="entry name" value="BIOFILM ARCHITECTURE MAINTENANCE PROTEIN MBAA"/>
    <property type="match status" value="1"/>
</dbReference>
<dbReference type="NCBIfam" id="TIGR00254">
    <property type="entry name" value="GGDEF"/>
    <property type="match status" value="1"/>
</dbReference>
<evidence type="ECO:0000256" key="2">
    <source>
        <dbReference type="SAM" id="Phobius"/>
    </source>
</evidence>
<sequence length="904" mass="102660">MSSIRTEVRSKNTILIKFSLGLSLLFLVMITATYIVVDRVAKDHLISKNKELIDETGSRIVSEISLHISIAETLARNLATVAENLPKNPQLFDRVIPQMLALQESQNLIVGGGIWPEPNKFTQGVKQRSFFWGRDNNGELQYFDQYNDLAGSGYHFEEWYVPSRYSKPGECLWSKSYMDPYTLAPMVTCTVAMFEQQEFIGNATVDVSLQQLKSILAESSAKLGGYAYAVDRHNKFLSFPDEQLTKITSRNKDNYTKEYITVNQLAKKLELFQPIADILEEVNLGLITSVKDKNKLLAEKIAEQSEQISQQDAELIVANMLILRDEGEHKNIKTVSVTNKYDFILDEPVHVSVFIIPETLWKIVVVTPQKIAIDSASKVANLILILLIGIMIIAAFLGFFYCRRCLIVPMYEMVNQLQHPIKDKANPKKMLDDSRQDEFGLLAYHFNKTKMALDAKNHHLELQIKERKEVEYQLKHLALHDPLTGLPNRLLFQDRLQQSIALAKRHIQKFAVFFLDLDNFKIVNDTMGHDAGDELLKKVALMLSDIGRETDTVSRLGGDEFAFINNKINKAEDAMVVAQRINKLLKTPIMVNDNDIHIGSSIGITIYPEDAQSSEELLRNADIAMYQAKNDGRNITRFFTKEMNAKLQQNKEILADLIKSLTQGHFELYYQPLFTIDNNTLVGAEALIRWHHPEKGMIPPDVFITIAEQSGLIHELGDWVLAQACREVKRFLSAGILAIRIAINISPVQFRRKDFVSNMLRILQEQDVSPGFIELEITEGAVMDNVDEAIITMQNLKDAGFQLAMDDFGTGYSSLSYLKRFPIQKVKIDRSFIAEIENDIDSKSIARAIIHMGHSLGLKVLAEGVETQEQLQYLYAEQCDYVQGYFTGRPMPANDFLKKFTIVT</sequence>
<dbReference type="InterPro" id="IPR043128">
    <property type="entry name" value="Rev_trsase/Diguanyl_cyclase"/>
</dbReference>
<accession>A0ABY3MUT4</accession>
<dbReference type="Pfam" id="PF22673">
    <property type="entry name" value="MCP-like_PDC_1"/>
    <property type="match status" value="1"/>
</dbReference>
<dbReference type="EMBL" id="PJAI02000015">
    <property type="protein sequence ID" value="TYK64971.1"/>
    <property type="molecule type" value="Genomic_DNA"/>
</dbReference>
<feature type="transmembrane region" description="Helical" evidence="2">
    <location>
        <begin position="14"/>
        <end position="37"/>
    </location>
</feature>
<evidence type="ECO:0000313" key="5">
    <source>
        <dbReference type="EMBL" id="TYK64971.1"/>
    </source>
</evidence>
<dbReference type="Pfam" id="PF00990">
    <property type="entry name" value="GGDEF"/>
    <property type="match status" value="1"/>
</dbReference>
<dbReference type="Gene3D" id="3.30.70.270">
    <property type="match status" value="1"/>
</dbReference>
<dbReference type="Proteomes" id="UP000815846">
    <property type="component" value="Unassembled WGS sequence"/>
</dbReference>
<dbReference type="PROSITE" id="PS50883">
    <property type="entry name" value="EAL"/>
    <property type="match status" value="1"/>
</dbReference>
<evidence type="ECO:0000313" key="6">
    <source>
        <dbReference type="Proteomes" id="UP000815846"/>
    </source>
</evidence>
<dbReference type="SUPFAM" id="SSF55073">
    <property type="entry name" value="Nucleotide cyclase"/>
    <property type="match status" value="1"/>
</dbReference>
<dbReference type="RefSeq" id="WP_101342620.1">
    <property type="nucleotide sequence ID" value="NZ_PJAI02000015.1"/>
</dbReference>
<keyword evidence="6" id="KW-1185">Reference proteome</keyword>
<gene>
    <name evidence="5" type="ORF">CWS31_012650</name>
</gene>
<protein>
    <submittedName>
        <fullName evidence="5">EAL domain-containing protein</fullName>
    </submittedName>
</protein>
<comment type="caution">
    <text evidence="5">The sequence shown here is derived from an EMBL/GenBank/DDBJ whole genome shotgun (WGS) entry which is preliminary data.</text>
</comment>
<keyword evidence="1" id="KW-0175">Coiled coil</keyword>
<proteinExistence type="predicted"/>
<dbReference type="Gene3D" id="3.30.450.20">
    <property type="entry name" value="PAS domain"/>
    <property type="match status" value="1"/>
</dbReference>
<keyword evidence="2" id="KW-1133">Transmembrane helix</keyword>
<dbReference type="CDD" id="cd01948">
    <property type="entry name" value="EAL"/>
    <property type="match status" value="1"/>
</dbReference>
<dbReference type="SMART" id="SM00052">
    <property type="entry name" value="EAL"/>
    <property type="match status" value="1"/>
</dbReference>
<keyword evidence="2" id="KW-0472">Membrane</keyword>
<dbReference type="InterPro" id="IPR029787">
    <property type="entry name" value="Nucleotide_cyclase"/>
</dbReference>
<feature type="coiled-coil region" evidence="1">
    <location>
        <begin position="287"/>
        <end position="314"/>
    </location>
</feature>
<keyword evidence="2" id="KW-0812">Transmembrane</keyword>
<reference evidence="5 6" key="1">
    <citation type="submission" date="2019-08" db="EMBL/GenBank/DDBJ databases">
        <title>Microbe sample from Colwellia echini.</title>
        <authorList>
            <person name="Christiansen L."/>
            <person name="Pathiraja D."/>
            <person name="Schultz-Johansen M."/>
            <person name="Choi I.-G."/>
            <person name="Stougaard P."/>
        </authorList>
    </citation>
    <scope>NUCLEOTIDE SEQUENCE [LARGE SCALE GENOMIC DNA]</scope>
    <source>
        <strain evidence="5 6">A3</strain>
    </source>
</reference>
<feature type="domain" description="GGDEF" evidence="4">
    <location>
        <begin position="508"/>
        <end position="641"/>
    </location>
</feature>
<name>A0ABY3MUT4_9GAMM</name>
<evidence type="ECO:0000259" key="4">
    <source>
        <dbReference type="PROSITE" id="PS50887"/>
    </source>
</evidence>